<feature type="domain" description="ABC-2 type transporter transmembrane" evidence="6">
    <location>
        <begin position="31"/>
        <end position="180"/>
    </location>
</feature>
<dbReference type="Pfam" id="PF12698">
    <property type="entry name" value="ABC2_membrane_3"/>
    <property type="match status" value="2"/>
</dbReference>
<dbReference type="STRING" id="1423783.FC50_GL002413"/>
<dbReference type="PATRIC" id="fig|1423783.4.peg.2485"/>
<dbReference type="InterPro" id="IPR017500">
    <property type="entry name" value="Phage_infect_YhgE_N"/>
</dbReference>
<keyword evidence="3 5" id="KW-1133">Transmembrane helix</keyword>
<feature type="transmembrane region" description="Helical" evidence="5">
    <location>
        <begin position="865"/>
        <end position="885"/>
    </location>
</feature>
<feature type="domain" description="ABC-2 type transporter transmembrane" evidence="6">
    <location>
        <begin position="702"/>
        <end position="966"/>
    </location>
</feature>
<dbReference type="PANTHER" id="PTHR43077">
    <property type="entry name" value="TRANSPORT PERMEASE YVFS-RELATED"/>
    <property type="match status" value="1"/>
</dbReference>
<dbReference type="InterPro" id="IPR023908">
    <property type="entry name" value="xxxLxxG_rpt"/>
</dbReference>
<dbReference type="Proteomes" id="UP000051922">
    <property type="component" value="Unassembled WGS sequence"/>
</dbReference>
<evidence type="ECO:0000256" key="5">
    <source>
        <dbReference type="SAM" id="Phobius"/>
    </source>
</evidence>
<dbReference type="Gene3D" id="3.40.1710.10">
    <property type="entry name" value="abc type-2 transporter like domain"/>
    <property type="match status" value="1"/>
</dbReference>
<dbReference type="InterPro" id="IPR013525">
    <property type="entry name" value="ABC2_TM"/>
</dbReference>
<dbReference type="InterPro" id="IPR017501">
    <property type="entry name" value="Phage_infect_YhgE_C"/>
</dbReference>
<dbReference type="NCBIfam" id="TIGR03057">
    <property type="entry name" value="xxxLxxG_by_4"/>
    <property type="match status" value="11"/>
</dbReference>
<comment type="subcellular location">
    <subcellularLocation>
        <location evidence="1">Membrane</location>
        <topology evidence="1">Multi-pass membrane protein</topology>
    </subcellularLocation>
</comment>
<evidence type="ECO:0000256" key="4">
    <source>
        <dbReference type="ARBA" id="ARBA00023136"/>
    </source>
</evidence>
<feature type="transmembrane region" description="Helical" evidence="5">
    <location>
        <begin position="953"/>
        <end position="974"/>
    </location>
</feature>
<dbReference type="EMBL" id="AZFJ01000004">
    <property type="protein sequence ID" value="KRL88259.1"/>
    <property type="molecule type" value="Genomic_DNA"/>
</dbReference>
<organism evidence="7 8">
    <name type="scientific">Lacticaseibacillus pantheris DSM 15945 = JCM 12539 = NBRC 106106</name>
    <dbReference type="NCBI Taxonomy" id="1423783"/>
    <lineage>
        <taxon>Bacteria</taxon>
        <taxon>Bacillati</taxon>
        <taxon>Bacillota</taxon>
        <taxon>Bacilli</taxon>
        <taxon>Lactobacillales</taxon>
        <taxon>Lactobacillaceae</taxon>
        <taxon>Lacticaseibacillus</taxon>
    </lineage>
</organism>
<evidence type="ECO:0000313" key="8">
    <source>
        <dbReference type="Proteomes" id="UP000051922"/>
    </source>
</evidence>
<evidence type="ECO:0000313" key="7">
    <source>
        <dbReference type="EMBL" id="KRL88259.1"/>
    </source>
</evidence>
<dbReference type="PANTHER" id="PTHR43077:SF5">
    <property type="entry name" value="PHAGE INFECTION PROTEIN"/>
    <property type="match status" value="1"/>
</dbReference>
<accession>A0A0R1UAY0</accession>
<reference evidence="7 8" key="1">
    <citation type="journal article" date="2015" name="Genome Announc.">
        <title>Expanding the biotechnology potential of lactobacilli through comparative genomics of 213 strains and associated genera.</title>
        <authorList>
            <person name="Sun Z."/>
            <person name="Harris H.M."/>
            <person name="McCann A."/>
            <person name="Guo C."/>
            <person name="Argimon S."/>
            <person name="Zhang W."/>
            <person name="Yang X."/>
            <person name="Jeffery I.B."/>
            <person name="Cooney J.C."/>
            <person name="Kagawa T.F."/>
            <person name="Liu W."/>
            <person name="Song Y."/>
            <person name="Salvetti E."/>
            <person name="Wrobel A."/>
            <person name="Rasinkangas P."/>
            <person name="Parkhill J."/>
            <person name="Rea M.C."/>
            <person name="O'Sullivan O."/>
            <person name="Ritari J."/>
            <person name="Douillard F.P."/>
            <person name="Paul Ross R."/>
            <person name="Yang R."/>
            <person name="Briner A.E."/>
            <person name="Felis G.E."/>
            <person name="de Vos W.M."/>
            <person name="Barrangou R."/>
            <person name="Klaenhammer T.R."/>
            <person name="Caufield P.W."/>
            <person name="Cui Y."/>
            <person name="Zhang H."/>
            <person name="O'Toole P.W."/>
        </authorList>
    </citation>
    <scope>NUCLEOTIDE SEQUENCE [LARGE SCALE GENOMIC DNA]</scope>
    <source>
        <strain evidence="7 8">DSM 15945</strain>
    </source>
</reference>
<evidence type="ECO:0000256" key="2">
    <source>
        <dbReference type="ARBA" id="ARBA00022692"/>
    </source>
</evidence>
<gene>
    <name evidence="7" type="ORF">FC50_GL002413</name>
</gene>
<feature type="transmembrane region" description="Helical" evidence="5">
    <location>
        <begin position="29"/>
        <end position="52"/>
    </location>
</feature>
<feature type="transmembrane region" description="Helical" evidence="5">
    <location>
        <begin position="796"/>
        <end position="816"/>
    </location>
</feature>
<dbReference type="OrthoDB" id="9811483at2"/>
<sequence>MCHPNNNHEGEYPTLLKSELQHIIRNRGVIWLMVATILIPITYSFFFLTSAWDPYGNTGKVPIAVVNLDEPTKLQGQTVNVGEQTVAKLRKDHQLGWHITSAQEAARGLKNNKYYAVITFPRNFSRDAATVLDKQPQQMHFTYKTNGSLNYISEVMSQVGSDKLNSQIQAKVTQTYAQSFIDQMHGIGKQLGKAADGSTQISDGLGQMKAKTAAMPSGVQQLTAGSGQLASGINQYTDGVGRVADGLGQLHAKTPELAAGVGQLDDGINQYTNGTDQVADGISLLYGNTPALQSGIGQLADGVNQYTGGTDQVADGIQQINANAPQLTGGVQQLTDGINQMYTSVVPESSDNSTLSSGTKALLTGINDLDHYTIQAKLGDDQVNLPDGVATLHNKMTKLLQAISDQNTLISSAFQTFDIGLPVATILTPKGITTSDLGLPAGTDKVYPLIHFEKLQKTATTTADNDLASLKAAVAKSGDADAQAALSKFEASYTGAKDAKDTAYNTTKGYLSFAKNSIQRTDTDAVGDPKGLKVAIQKFADNLETMDNELNHADVSGHPTYASAVSQLKDGLNKLNNAVNVGVAADGSTTTSLTAGVTQLRDGLVKLNNAVNVGVDEQGHQTTSLASAVTQLYDGTQQLHANSAKLRDGAGQLNAAAPTLASGVKQLYDGTQQLKANSGKLRDGADQLNAAVPTLRSGVQQLYDGSQLLNSNSPALKSGASQLAGGLSTLNASLPTLMDGINRLNDGSGQLTTGLKDGALQISQAHLTPLTAKMFANPATDKQIRFTKVANYGAALAPYVLALALFIAIIIFNFGYPMRRRNHRNETVMQFLFSKLAVGTVVAVAMAIIEATLIMLLGLPVAHVGAFYGITILFALAAQYMTMLLNLAFNRVGIFIALGLLTLSGSGGLFPAETINPLFESIQQFLPMTHAINGYRNAITDGISSTTVTTSTVILIVVAILSIALMIPAIGYIIGKDEESDTNDSNAE</sequence>
<keyword evidence="8" id="KW-1185">Reference proteome</keyword>
<dbReference type="Gene3D" id="1.10.287.950">
    <property type="entry name" value="Methyl-accepting chemotaxis protein"/>
    <property type="match status" value="2"/>
</dbReference>
<dbReference type="InterPro" id="IPR051328">
    <property type="entry name" value="T7SS_ABC-Transporter"/>
</dbReference>
<protein>
    <submittedName>
        <fullName evidence="7">Autotransport protein</fullName>
    </submittedName>
</protein>
<name>A0A0R1UAY0_9LACO</name>
<dbReference type="AlphaFoldDB" id="A0A0R1UAY0"/>
<keyword evidence="2 5" id="KW-0812">Transmembrane</keyword>
<dbReference type="NCBIfam" id="TIGR03061">
    <property type="entry name" value="pip_yhgE_Nterm"/>
    <property type="match status" value="1"/>
</dbReference>
<dbReference type="NCBIfam" id="TIGR03062">
    <property type="entry name" value="pip_yhgE_Cterm"/>
    <property type="match status" value="1"/>
</dbReference>
<evidence type="ECO:0000256" key="3">
    <source>
        <dbReference type="ARBA" id="ARBA00022989"/>
    </source>
</evidence>
<keyword evidence="4 5" id="KW-0472">Membrane</keyword>
<dbReference type="GO" id="GO:0140359">
    <property type="term" value="F:ABC-type transporter activity"/>
    <property type="evidence" value="ECO:0007669"/>
    <property type="project" value="InterPro"/>
</dbReference>
<feature type="transmembrane region" description="Helical" evidence="5">
    <location>
        <begin position="892"/>
        <end position="910"/>
    </location>
</feature>
<proteinExistence type="predicted"/>
<feature type="transmembrane region" description="Helical" evidence="5">
    <location>
        <begin position="836"/>
        <end position="859"/>
    </location>
</feature>
<evidence type="ECO:0000256" key="1">
    <source>
        <dbReference type="ARBA" id="ARBA00004141"/>
    </source>
</evidence>
<evidence type="ECO:0000259" key="6">
    <source>
        <dbReference type="Pfam" id="PF12698"/>
    </source>
</evidence>
<dbReference type="GO" id="GO:0016020">
    <property type="term" value="C:membrane"/>
    <property type="evidence" value="ECO:0007669"/>
    <property type="project" value="UniProtKB-SubCell"/>
</dbReference>
<comment type="caution">
    <text evidence="7">The sequence shown here is derived from an EMBL/GenBank/DDBJ whole genome shotgun (WGS) entry which is preliminary data.</text>
</comment>